<organism evidence="5 6">
    <name type="scientific">Rhizobium leguminosarum</name>
    <dbReference type="NCBI Taxonomy" id="384"/>
    <lineage>
        <taxon>Bacteria</taxon>
        <taxon>Pseudomonadati</taxon>
        <taxon>Pseudomonadota</taxon>
        <taxon>Alphaproteobacteria</taxon>
        <taxon>Hyphomicrobiales</taxon>
        <taxon>Rhizobiaceae</taxon>
        <taxon>Rhizobium/Agrobacterium group</taxon>
        <taxon>Rhizobium</taxon>
    </lineage>
</organism>
<gene>
    <name evidence="5" type="ORF">ELI03_30990</name>
</gene>
<dbReference type="EMBL" id="SIPC01000005">
    <property type="protein sequence ID" value="TAX65986.1"/>
    <property type="molecule type" value="Genomic_DNA"/>
</dbReference>
<dbReference type="Pfam" id="PF12852">
    <property type="entry name" value="Cupin_6"/>
    <property type="match status" value="1"/>
</dbReference>
<dbReference type="PANTHER" id="PTHR46796:SF7">
    <property type="entry name" value="ARAC FAMILY TRANSCRIPTIONAL REGULATOR"/>
    <property type="match status" value="1"/>
</dbReference>
<evidence type="ECO:0000256" key="1">
    <source>
        <dbReference type="ARBA" id="ARBA00023015"/>
    </source>
</evidence>
<evidence type="ECO:0000313" key="5">
    <source>
        <dbReference type="EMBL" id="TAX65986.1"/>
    </source>
</evidence>
<dbReference type="InterPro" id="IPR032783">
    <property type="entry name" value="AraC_lig"/>
</dbReference>
<dbReference type="PROSITE" id="PS00041">
    <property type="entry name" value="HTH_ARAC_FAMILY_1"/>
    <property type="match status" value="1"/>
</dbReference>
<keyword evidence="5" id="KW-0614">Plasmid</keyword>
<dbReference type="Pfam" id="PF12833">
    <property type="entry name" value="HTH_18"/>
    <property type="match status" value="1"/>
</dbReference>
<protein>
    <submittedName>
        <fullName evidence="5">AraC family transcriptional regulator</fullName>
    </submittedName>
</protein>
<dbReference type="InterPro" id="IPR018062">
    <property type="entry name" value="HTH_AraC-typ_CS"/>
</dbReference>
<dbReference type="InterPro" id="IPR011051">
    <property type="entry name" value="RmlC_Cupin_sf"/>
</dbReference>
<dbReference type="PRINTS" id="PR00032">
    <property type="entry name" value="HTHARAC"/>
</dbReference>
<dbReference type="Proteomes" id="UP000293652">
    <property type="component" value="Unassembled WGS sequence"/>
</dbReference>
<dbReference type="GO" id="GO:0003700">
    <property type="term" value="F:DNA-binding transcription factor activity"/>
    <property type="evidence" value="ECO:0007669"/>
    <property type="project" value="InterPro"/>
</dbReference>
<dbReference type="PROSITE" id="PS01124">
    <property type="entry name" value="HTH_ARAC_FAMILY_2"/>
    <property type="match status" value="1"/>
</dbReference>
<dbReference type="SUPFAM" id="SSF51182">
    <property type="entry name" value="RmlC-like cupins"/>
    <property type="match status" value="1"/>
</dbReference>
<dbReference type="InterPro" id="IPR050204">
    <property type="entry name" value="AraC_XylS_family_regulators"/>
</dbReference>
<dbReference type="InterPro" id="IPR009057">
    <property type="entry name" value="Homeodomain-like_sf"/>
</dbReference>
<feature type="domain" description="HTH araC/xylS-type" evidence="4">
    <location>
        <begin position="202"/>
        <end position="303"/>
    </location>
</feature>
<keyword evidence="3" id="KW-0804">Transcription</keyword>
<keyword evidence="2" id="KW-0238">DNA-binding</keyword>
<dbReference type="InterPro" id="IPR018060">
    <property type="entry name" value="HTH_AraC"/>
</dbReference>
<evidence type="ECO:0000256" key="2">
    <source>
        <dbReference type="ARBA" id="ARBA00023125"/>
    </source>
</evidence>
<evidence type="ECO:0000256" key="3">
    <source>
        <dbReference type="ARBA" id="ARBA00023163"/>
    </source>
</evidence>
<evidence type="ECO:0000313" key="6">
    <source>
        <dbReference type="Proteomes" id="UP000293652"/>
    </source>
</evidence>
<dbReference type="InterPro" id="IPR020449">
    <property type="entry name" value="Tscrpt_reg_AraC-type_HTH"/>
</dbReference>
<dbReference type="RefSeq" id="WP_130751000.1">
    <property type="nucleotide sequence ID" value="NZ_SIPC01000005.1"/>
</dbReference>
<evidence type="ECO:0000259" key="4">
    <source>
        <dbReference type="PROSITE" id="PS01124"/>
    </source>
</evidence>
<name>A0A4Q8XQ13_RHILE</name>
<geneLocation type="plasmid" evidence="5">
    <name>pSM145A_Rh05</name>
</geneLocation>
<dbReference type="AlphaFoldDB" id="A0A4Q8XQ13"/>
<dbReference type="Gene3D" id="1.10.10.60">
    <property type="entry name" value="Homeodomain-like"/>
    <property type="match status" value="2"/>
</dbReference>
<reference evidence="5 6" key="1">
    <citation type="submission" date="2019-02" db="EMBL/GenBank/DDBJ databases">
        <title>The genomic architecture of introgression among sibling species of bacteria.</title>
        <authorList>
            <person name="Cavassim M.I.A."/>
            <person name="Moeskjaer S."/>
            <person name="Moslemi C."/>
            <person name="Fields B."/>
            <person name="Bachmann A."/>
            <person name="Vilhjalmsson B."/>
            <person name="Schierup M.H."/>
            <person name="Young J.P.W."/>
            <person name="Andersen S.U."/>
        </authorList>
    </citation>
    <scope>NUCLEOTIDE SEQUENCE [LARGE SCALE GENOMIC DNA]</scope>
    <source>
        <strain evidence="5 6">SM145A</strain>
        <plasmid evidence="5">pSM145A_Rh05</plasmid>
    </source>
</reference>
<accession>A0A4Q8XQ13</accession>
<dbReference type="PANTHER" id="PTHR46796">
    <property type="entry name" value="HTH-TYPE TRANSCRIPTIONAL ACTIVATOR RHAS-RELATED"/>
    <property type="match status" value="1"/>
</dbReference>
<sequence length="305" mass="32936">MDMLSRLIDLSRLQPALDIRCRLEGAFHIDHEATARGRVPFHLVLGGNCRIRTSAGHEVFMQSGDFVLLPRGAAHAIIGTEDAGPATPFKVTHEGMLPLRENAPAETADVDLLCGHFDCAWGSSTLLLDTLPDVFQASLIGAQSEETLKMLVSLLREETAQEQPGARTIVTAMCLALFTMALRSRGAASLGTPGLLPLLANPRLVKSVKAVMADPAHGWTIDELADLSAMSRATYARQFKESAAMTVGTFLTDLRMMLASDLLLRTRRTVADIAAEVGYESEAAFGKAFKAGKGLTPARFRQQFS</sequence>
<dbReference type="SMART" id="SM00342">
    <property type="entry name" value="HTH_ARAC"/>
    <property type="match status" value="1"/>
</dbReference>
<keyword evidence="1" id="KW-0805">Transcription regulation</keyword>
<dbReference type="GO" id="GO:0043565">
    <property type="term" value="F:sequence-specific DNA binding"/>
    <property type="evidence" value="ECO:0007669"/>
    <property type="project" value="InterPro"/>
</dbReference>
<dbReference type="SUPFAM" id="SSF46689">
    <property type="entry name" value="Homeodomain-like"/>
    <property type="match status" value="1"/>
</dbReference>
<proteinExistence type="predicted"/>
<comment type="caution">
    <text evidence="5">The sequence shown here is derived from an EMBL/GenBank/DDBJ whole genome shotgun (WGS) entry which is preliminary data.</text>
</comment>